<reference evidence="2 3" key="1">
    <citation type="submission" date="2018-02" db="EMBL/GenBank/DDBJ databases">
        <title>Complete genome of Nitrosopumilus cobalaminigenes HCA1.</title>
        <authorList>
            <person name="Qin W."/>
            <person name="Zheng Y."/>
            <person name="Stahl D.A."/>
        </authorList>
    </citation>
    <scope>NUCLEOTIDE SEQUENCE [LARGE SCALE GENOMIC DNA]</scope>
    <source>
        <strain evidence="2 3">HCA1</strain>
    </source>
</reference>
<proteinExistence type="predicted"/>
<organism evidence="2 3">
    <name type="scientific">Nitrosopumilus cobalaminigenes</name>
    <dbReference type="NCBI Taxonomy" id="1470066"/>
    <lineage>
        <taxon>Archaea</taxon>
        <taxon>Nitrososphaerota</taxon>
        <taxon>Nitrososphaeria</taxon>
        <taxon>Nitrosopumilales</taxon>
        <taxon>Nitrosopumilaceae</taxon>
        <taxon>Nitrosopumilus</taxon>
    </lineage>
</organism>
<dbReference type="EMBL" id="CP026993">
    <property type="protein sequence ID" value="QLH02658.1"/>
    <property type="molecule type" value="Genomic_DNA"/>
</dbReference>
<dbReference type="KEGG" id="ncl:C5F47_03325"/>
<protein>
    <submittedName>
        <fullName evidence="2">Uncharacterized protein</fullName>
    </submittedName>
</protein>
<keyword evidence="3" id="KW-1185">Reference proteome</keyword>
<keyword evidence="1" id="KW-0812">Transmembrane</keyword>
<dbReference type="AlphaFoldDB" id="A0A7D5QZS1"/>
<gene>
    <name evidence="2" type="ORF">C5F47_03325</name>
</gene>
<keyword evidence="1" id="KW-1133">Transmembrane helix</keyword>
<name>A0A7D5QZS1_9ARCH</name>
<evidence type="ECO:0000313" key="3">
    <source>
        <dbReference type="Proteomes" id="UP000509771"/>
    </source>
</evidence>
<accession>A0A7D5QZS1</accession>
<keyword evidence="1" id="KW-0472">Membrane</keyword>
<feature type="transmembrane region" description="Helical" evidence="1">
    <location>
        <begin position="20"/>
        <end position="42"/>
    </location>
</feature>
<evidence type="ECO:0000313" key="2">
    <source>
        <dbReference type="EMBL" id="QLH02658.1"/>
    </source>
</evidence>
<evidence type="ECO:0000256" key="1">
    <source>
        <dbReference type="SAM" id="Phobius"/>
    </source>
</evidence>
<sequence length="323" mass="38370">MFIPTAYAQEEGKSNGNIDYGILVASITAIGLFGGFVLNAFVNRSQTKTKYLNIVNDYQEKFKKLNEEEPKLITKMDCDTYATNFLNVLDSMIFAESKKWIPSSVLDYFKTGEFRYGVTLLNWWNCDHEEINQNLQSKKKSEDLWPELHRWLKENPIAPLSPEEYLPPQLTNEKYSHLPIVDQQHYQQIRQDHIHQLRMLVNDKELLVCYNVDKIPEGHNEETLEVSQLNTIERKIFNFFILELDLYERVFVAKDAGLLEEDEWVLWLEWFKMFKNNWIFEFAFKRMAHIFHPEMMDVVGKEIFGIENDKMKEIRGKNKQQYS</sequence>
<dbReference type="Proteomes" id="UP000509771">
    <property type="component" value="Chromosome"/>
</dbReference>